<dbReference type="AlphaFoldDB" id="A0AAE4V3R4"/>
<organism evidence="1 2">
    <name type="scientific">Rhodococcus oxybenzonivorans</name>
    <dbReference type="NCBI Taxonomy" id="1990687"/>
    <lineage>
        <taxon>Bacteria</taxon>
        <taxon>Bacillati</taxon>
        <taxon>Actinomycetota</taxon>
        <taxon>Actinomycetes</taxon>
        <taxon>Mycobacteriales</taxon>
        <taxon>Nocardiaceae</taxon>
        <taxon>Rhodococcus</taxon>
    </lineage>
</organism>
<reference evidence="1" key="1">
    <citation type="submission" date="2023-10" db="EMBL/GenBank/DDBJ databases">
        <title>Development of a sustainable strategy for remediation of hydrocarbon-contaminated territories based on the waste exchange concept.</title>
        <authorList>
            <person name="Krivoruchko A."/>
        </authorList>
    </citation>
    <scope>NUCLEOTIDE SEQUENCE</scope>
    <source>
        <strain evidence="1">IEGM 68</strain>
    </source>
</reference>
<gene>
    <name evidence="1" type="ORF">R4315_26045</name>
</gene>
<comment type="caution">
    <text evidence="1">The sequence shown here is derived from an EMBL/GenBank/DDBJ whole genome shotgun (WGS) entry which is preliminary data.</text>
</comment>
<accession>A0AAE4V3R4</accession>
<sequence>MVDEPNPLAPGWPVWDLETALWALPEIGQKKATKLIACTRPWLYPILDSVVSQVLGTARDI</sequence>
<evidence type="ECO:0000313" key="2">
    <source>
        <dbReference type="Proteomes" id="UP001185863"/>
    </source>
</evidence>
<proteinExistence type="predicted"/>
<dbReference type="InterPro" id="IPR046275">
    <property type="entry name" value="DUF6308"/>
</dbReference>
<dbReference type="Pfam" id="PF19827">
    <property type="entry name" value="DUF6308"/>
    <property type="match status" value="1"/>
</dbReference>
<protein>
    <submittedName>
        <fullName evidence="1">DUF6308 family protein</fullName>
    </submittedName>
</protein>
<dbReference type="RefSeq" id="WP_249354647.1">
    <property type="nucleotide sequence ID" value="NZ_JAWLUP010000120.1"/>
</dbReference>
<dbReference type="EMBL" id="JAWLUP010000120">
    <property type="protein sequence ID" value="MDV7267988.1"/>
    <property type="molecule type" value="Genomic_DNA"/>
</dbReference>
<dbReference type="Proteomes" id="UP001185863">
    <property type="component" value="Unassembled WGS sequence"/>
</dbReference>
<evidence type="ECO:0000313" key="1">
    <source>
        <dbReference type="EMBL" id="MDV7267988.1"/>
    </source>
</evidence>
<name>A0AAE4V3R4_9NOCA</name>